<dbReference type="InterPro" id="IPR003779">
    <property type="entry name" value="CMD-like"/>
</dbReference>
<sequence>MPVPHNHRYPPLGSELASEMGSALAAYNVAVFTGAGQIPRKYRELIGIAVALTTQCDACIQFHTEDALALGATDQELAEVTYIAAALRAGGAVVHGMKALTVSARASNSLAQSNTK</sequence>
<gene>
    <name evidence="2" type="ORF">C5613_18165</name>
</gene>
<proteinExistence type="predicted"/>
<dbReference type="PANTHER" id="PTHR33930">
    <property type="entry name" value="ALKYL HYDROPEROXIDE REDUCTASE AHPD"/>
    <property type="match status" value="1"/>
</dbReference>
<evidence type="ECO:0000313" key="3">
    <source>
        <dbReference type="Proteomes" id="UP000239290"/>
    </source>
</evidence>
<dbReference type="InterPro" id="IPR029032">
    <property type="entry name" value="AhpD-like"/>
</dbReference>
<feature type="domain" description="Carboxymuconolactone decarboxylase-like" evidence="1">
    <location>
        <begin position="19"/>
        <end position="100"/>
    </location>
</feature>
<protein>
    <submittedName>
        <fullName evidence="2">Carboxymuconolactone decarboxylase family protein</fullName>
    </submittedName>
</protein>
<organism evidence="2 3">
    <name type="scientific">Rhodococcus opacus</name>
    <name type="common">Nocardia opaca</name>
    <dbReference type="NCBI Taxonomy" id="37919"/>
    <lineage>
        <taxon>Bacteria</taxon>
        <taxon>Bacillati</taxon>
        <taxon>Actinomycetota</taxon>
        <taxon>Actinomycetes</taxon>
        <taxon>Mycobacteriales</taxon>
        <taxon>Nocardiaceae</taxon>
        <taxon>Rhodococcus</taxon>
    </lineage>
</organism>
<dbReference type="Pfam" id="PF02627">
    <property type="entry name" value="CMD"/>
    <property type="match status" value="1"/>
</dbReference>
<dbReference type="PANTHER" id="PTHR33930:SF2">
    <property type="entry name" value="BLR3452 PROTEIN"/>
    <property type="match status" value="1"/>
</dbReference>
<accession>A0A2S8J8V4</accession>
<comment type="caution">
    <text evidence="2">The sequence shown here is derived from an EMBL/GenBank/DDBJ whole genome shotgun (WGS) entry which is preliminary data.</text>
</comment>
<evidence type="ECO:0000259" key="1">
    <source>
        <dbReference type="Pfam" id="PF02627"/>
    </source>
</evidence>
<dbReference type="EMBL" id="PUIO01000020">
    <property type="protein sequence ID" value="PQP23484.1"/>
    <property type="molecule type" value="Genomic_DNA"/>
</dbReference>
<dbReference type="RefSeq" id="WP_105416347.1">
    <property type="nucleotide sequence ID" value="NZ_PUIO01000020.1"/>
</dbReference>
<dbReference type="AlphaFoldDB" id="A0A2S8J8V4"/>
<dbReference type="Proteomes" id="UP000239290">
    <property type="component" value="Unassembled WGS sequence"/>
</dbReference>
<dbReference type="Gene3D" id="1.20.1290.10">
    <property type="entry name" value="AhpD-like"/>
    <property type="match status" value="1"/>
</dbReference>
<dbReference type="SUPFAM" id="SSF69118">
    <property type="entry name" value="AhpD-like"/>
    <property type="match status" value="1"/>
</dbReference>
<dbReference type="InterPro" id="IPR004675">
    <property type="entry name" value="AhpD_core"/>
</dbReference>
<evidence type="ECO:0000313" key="2">
    <source>
        <dbReference type="EMBL" id="PQP23484.1"/>
    </source>
</evidence>
<name>A0A2S8J8V4_RHOOP</name>
<reference evidence="3" key="1">
    <citation type="submission" date="2018-02" db="EMBL/GenBank/DDBJ databases">
        <title>Draft genome sequencing of Rhodococcus opacus KU647198.</title>
        <authorList>
            <person name="Zheng B.-X."/>
        </authorList>
    </citation>
    <scope>NUCLEOTIDE SEQUENCE [LARGE SCALE GENOMIC DNA]</scope>
    <source>
        <strain evidence="3">04-OD7</strain>
    </source>
</reference>
<dbReference type="NCBIfam" id="TIGR00778">
    <property type="entry name" value="ahpD_dom"/>
    <property type="match status" value="1"/>
</dbReference>
<dbReference type="GO" id="GO:0051920">
    <property type="term" value="F:peroxiredoxin activity"/>
    <property type="evidence" value="ECO:0007669"/>
    <property type="project" value="InterPro"/>
</dbReference>